<dbReference type="InterPro" id="IPR011035">
    <property type="entry name" value="Ribosomal_bL25/Gln-tRNA_synth"/>
</dbReference>
<evidence type="ECO:0000313" key="10">
    <source>
        <dbReference type="Proteomes" id="UP000233249"/>
    </source>
</evidence>
<dbReference type="OrthoDB" id="5242980at2"/>
<dbReference type="EMBL" id="PJAF01000002">
    <property type="protein sequence ID" value="PKF69569.1"/>
    <property type="molecule type" value="Genomic_DNA"/>
</dbReference>
<dbReference type="STRING" id="1121365.GCA_000375365_01830"/>
<dbReference type="PANTHER" id="PTHR33284:SF1">
    <property type="entry name" value="RIBOSOMAL PROTEIN L25_GLN-TRNA SYNTHETASE, ANTI-CODON-BINDING DOMAIN-CONTAINING PROTEIN"/>
    <property type="match status" value="1"/>
</dbReference>
<evidence type="ECO:0000256" key="1">
    <source>
        <dbReference type="ARBA" id="ARBA00022730"/>
    </source>
</evidence>
<evidence type="ECO:0000256" key="3">
    <source>
        <dbReference type="ARBA" id="ARBA00022980"/>
    </source>
</evidence>
<dbReference type="GO" id="GO:0022625">
    <property type="term" value="C:cytosolic large ribosomal subunit"/>
    <property type="evidence" value="ECO:0007669"/>
    <property type="project" value="TreeGrafter"/>
</dbReference>
<dbReference type="InterPro" id="IPR020930">
    <property type="entry name" value="Ribosomal_uL5_bac-type"/>
</dbReference>
<dbReference type="GO" id="GO:0006412">
    <property type="term" value="P:translation"/>
    <property type="evidence" value="ECO:0007669"/>
    <property type="project" value="UniProtKB-UniRule"/>
</dbReference>
<keyword evidence="3 5" id="KW-0689">Ribosomal protein</keyword>
<dbReference type="InterPro" id="IPR020056">
    <property type="entry name" value="Rbsml_bL25/Gln-tRNA_synth_N"/>
</dbReference>
<dbReference type="CDD" id="cd00495">
    <property type="entry name" value="Ribosomal_L25_TL5_CTC"/>
    <property type="match status" value="1"/>
</dbReference>
<comment type="similarity">
    <text evidence="5">Belongs to the bacterial ribosomal protein bL25 family. CTC subfamily.</text>
</comment>
<feature type="domain" description="Large ribosomal subunit protein bL25 L25" evidence="7">
    <location>
        <begin position="8"/>
        <end position="95"/>
    </location>
</feature>
<evidence type="ECO:0000259" key="8">
    <source>
        <dbReference type="Pfam" id="PF14693"/>
    </source>
</evidence>
<reference evidence="9 10" key="1">
    <citation type="submission" date="2017-12" db="EMBL/GenBank/DDBJ databases">
        <title>Corynebacterium mastitidis 16-1433 Genome.</title>
        <authorList>
            <person name="Gulvik C.A."/>
        </authorList>
    </citation>
    <scope>NUCLEOTIDE SEQUENCE [LARGE SCALE GENOMIC DNA]</scope>
    <source>
        <strain evidence="9 10">16-1433</strain>
    </source>
</reference>
<dbReference type="Pfam" id="PF01386">
    <property type="entry name" value="Ribosomal_L25p"/>
    <property type="match status" value="1"/>
</dbReference>
<dbReference type="InterPro" id="IPR020057">
    <property type="entry name" value="Ribosomal_bL25_b-dom"/>
</dbReference>
<dbReference type="Proteomes" id="UP000233249">
    <property type="component" value="Unassembled WGS sequence"/>
</dbReference>
<keyword evidence="2 5" id="KW-0694">RNA-binding</keyword>
<name>A0A2N0XA52_9CORY</name>
<dbReference type="HAMAP" id="MF_01334">
    <property type="entry name" value="Ribosomal_bL25_CTC"/>
    <property type="match status" value="1"/>
</dbReference>
<protein>
    <recommendedName>
        <fullName evidence="5">Large ribosomal subunit protein bL25</fullName>
    </recommendedName>
    <alternativeName>
        <fullName evidence="5">General stress protein CTC</fullName>
    </alternativeName>
</protein>
<organism evidence="9 10">
    <name type="scientific">Corynebacterium mastitidis</name>
    <dbReference type="NCBI Taxonomy" id="161890"/>
    <lineage>
        <taxon>Bacteria</taxon>
        <taxon>Bacillati</taxon>
        <taxon>Actinomycetota</taxon>
        <taxon>Actinomycetes</taxon>
        <taxon>Mycobacteriales</taxon>
        <taxon>Corynebacteriaceae</taxon>
        <taxon>Corynebacterium</taxon>
    </lineage>
</organism>
<gene>
    <name evidence="5" type="primary">rplY</name>
    <name evidence="5" type="synonym">ctc</name>
    <name evidence="9" type="ORF">CXB45_01570</name>
</gene>
<dbReference type="Gene3D" id="2.170.120.20">
    <property type="entry name" value="Ribosomal protein L25, beta domain"/>
    <property type="match status" value="1"/>
</dbReference>
<evidence type="ECO:0000259" key="7">
    <source>
        <dbReference type="Pfam" id="PF01386"/>
    </source>
</evidence>
<dbReference type="GeneID" id="89362080"/>
<feature type="region of interest" description="Disordered" evidence="6">
    <location>
        <begin position="185"/>
        <end position="215"/>
    </location>
</feature>
<dbReference type="AlphaFoldDB" id="A0A2N0XA52"/>
<evidence type="ECO:0000256" key="2">
    <source>
        <dbReference type="ARBA" id="ARBA00022884"/>
    </source>
</evidence>
<dbReference type="Pfam" id="PF14693">
    <property type="entry name" value="Ribosomal_TL5_C"/>
    <property type="match status" value="1"/>
</dbReference>
<comment type="subunit">
    <text evidence="5">Part of the 50S ribosomal subunit; part of the 5S rRNA/L5/L18/L25 subcomplex. Contacts the 5S rRNA. Binds to the 5S rRNA independently of L5 and L18.</text>
</comment>
<sequence length="215" mass="23270">MAAKYPTLEAKNRTEFGKGAARRLRRDWQIPGVIYGPELDGVVHFSAPLLDMQALVRNNGVNAIVEMDIEGEKYLTMVKNVDQNVLTLDIDHIDLLAIKRGEKVEVEVPVVLEGEPAAGTMSIQDADVLLVEADVLNIPEEITVSIEGLEVDTKITAGELDLPGDVTLIAEEETVIVSITYPEVDEELEEAAEAAEEGGAEAGAESEESTEEDAE</sequence>
<dbReference type="InterPro" id="IPR037121">
    <property type="entry name" value="Ribosomal_bL25_C"/>
</dbReference>
<keyword evidence="1 5" id="KW-0699">rRNA-binding</keyword>
<accession>A0A2N0XA52</accession>
<dbReference type="GO" id="GO:0008097">
    <property type="term" value="F:5S rRNA binding"/>
    <property type="evidence" value="ECO:0007669"/>
    <property type="project" value="InterPro"/>
</dbReference>
<dbReference type="GO" id="GO:0003735">
    <property type="term" value="F:structural constituent of ribosome"/>
    <property type="evidence" value="ECO:0007669"/>
    <property type="project" value="InterPro"/>
</dbReference>
<dbReference type="NCBIfam" id="TIGR00731">
    <property type="entry name" value="bL25_bact_ctc"/>
    <property type="match status" value="1"/>
</dbReference>
<proteinExistence type="inferred from homology"/>
<keyword evidence="4 5" id="KW-0687">Ribonucleoprotein</keyword>
<evidence type="ECO:0000256" key="6">
    <source>
        <dbReference type="SAM" id="MobiDB-lite"/>
    </source>
</evidence>
<dbReference type="PANTHER" id="PTHR33284">
    <property type="entry name" value="RIBOSOMAL PROTEIN L25/GLN-TRNA SYNTHETASE, ANTI-CODON-BINDING DOMAIN-CONTAINING PROTEIN"/>
    <property type="match status" value="1"/>
</dbReference>
<evidence type="ECO:0000256" key="5">
    <source>
        <dbReference type="HAMAP-Rule" id="MF_01334"/>
    </source>
</evidence>
<dbReference type="InterPro" id="IPR001021">
    <property type="entry name" value="Ribosomal_bL25_long"/>
</dbReference>
<dbReference type="RefSeq" id="WP_018119058.1">
    <property type="nucleotide sequence ID" value="NZ_JAKRKB010000011.1"/>
</dbReference>
<comment type="function">
    <text evidence="5">This is one of the proteins that binds to the 5S RNA in the ribosome where it forms part of the central protuberance.</text>
</comment>
<evidence type="ECO:0000313" key="9">
    <source>
        <dbReference type="EMBL" id="PKF69569.1"/>
    </source>
</evidence>
<comment type="caution">
    <text evidence="9">The sequence shown here is derived from an EMBL/GenBank/DDBJ whole genome shotgun (WGS) entry which is preliminary data.</text>
</comment>
<dbReference type="Gene3D" id="2.40.240.10">
    <property type="entry name" value="Ribosomal Protein L25, Chain P"/>
    <property type="match status" value="1"/>
</dbReference>
<dbReference type="InterPro" id="IPR029751">
    <property type="entry name" value="Ribosomal_L25_dom"/>
</dbReference>
<dbReference type="SUPFAM" id="SSF50715">
    <property type="entry name" value="Ribosomal protein L25-like"/>
    <property type="match status" value="1"/>
</dbReference>
<feature type="domain" description="Large ribosomal subunit protein bL25 beta" evidence="8">
    <location>
        <begin position="103"/>
        <end position="182"/>
    </location>
</feature>
<dbReference type="NCBIfam" id="NF004131">
    <property type="entry name" value="PRK05618.2-1"/>
    <property type="match status" value="1"/>
</dbReference>
<evidence type="ECO:0000256" key="4">
    <source>
        <dbReference type="ARBA" id="ARBA00023274"/>
    </source>
</evidence>